<feature type="transmembrane region" description="Helical" evidence="1">
    <location>
        <begin position="74"/>
        <end position="91"/>
    </location>
</feature>
<evidence type="ECO:0000256" key="1">
    <source>
        <dbReference type="SAM" id="Phobius"/>
    </source>
</evidence>
<evidence type="ECO:0000313" key="3">
    <source>
        <dbReference type="Proteomes" id="UP000282818"/>
    </source>
</evidence>
<feature type="transmembrane region" description="Helical" evidence="1">
    <location>
        <begin position="152"/>
        <end position="179"/>
    </location>
</feature>
<reference evidence="2 3" key="1">
    <citation type="submission" date="2019-01" db="EMBL/GenBank/DDBJ databases">
        <authorList>
            <person name="Chen W.-M."/>
        </authorList>
    </citation>
    <scope>NUCLEOTIDE SEQUENCE [LARGE SCALE GENOMIC DNA]</scope>
    <source>
        <strain evidence="2 3">HPM-16</strain>
    </source>
</reference>
<dbReference type="InterPro" id="IPR007272">
    <property type="entry name" value="Sulf_transp_TsuA/YedE"/>
</dbReference>
<dbReference type="AlphaFoldDB" id="A0A437QAA0"/>
<name>A0A437QAA0_9GAMM</name>
<feature type="transmembrane region" description="Helical" evidence="1">
    <location>
        <begin position="111"/>
        <end position="131"/>
    </location>
</feature>
<accession>A0A437QAA0</accession>
<gene>
    <name evidence="2" type="ORF">EOE65_05525</name>
</gene>
<keyword evidence="1" id="KW-0472">Membrane</keyword>
<sequence length="183" mass="18653">MKIILALILGTLFGFVLQRVGATDSRKIWGMLTLRDLHLAKAILFAIGVSSIVLFAGMSIGIIDAGHLSVKSSYNGVIVGGMLLGLGWAIAGYCPGTGVAAMGEGKPDAFVYVLGGLAGAFLYTLSYGAIADSWLFSPIGGGKVTLAATGEYSALIATPSAMLVALVLGGLFAAFAVLAPKKI</sequence>
<evidence type="ECO:0000313" key="2">
    <source>
        <dbReference type="EMBL" id="RVU31445.1"/>
    </source>
</evidence>
<organism evidence="2 3">
    <name type="scientific">Neptunomonas marina</name>
    <dbReference type="NCBI Taxonomy" id="1815562"/>
    <lineage>
        <taxon>Bacteria</taxon>
        <taxon>Pseudomonadati</taxon>
        <taxon>Pseudomonadota</taxon>
        <taxon>Gammaproteobacteria</taxon>
        <taxon>Oceanospirillales</taxon>
        <taxon>Oceanospirillaceae</taxon>
        <taxon>Neptunomonas</taxon>
    </lineage>
</organism>
<proteinExistence type="predicted"/>
<feature type="transmembrane region" description="Helical" evidence="1">
    <location>
        <begin position="38"/>
        <end position="62"/>
    </location>
</feature>
<keyword evidence="1" id="KW-0812">Transmembrane</keyword>
<keyword evidence="1" id="KW-1133">Transmembrane helix</keyword>
<dbReference type="Proteomes" id="UP000282818">
    <property type="component" value="Unassembled WGS sequence"/>
</dbReference>
<dbReference type="RefSeq" id="WP_127693303.1">
    <property type="nucleotide sequence ID" value="NZ_SACQ01000002.1"/>
</dbReference>
<dbReference type="Pfam" id="PF04143">
    <property type="entry name" value="Sulf_transp"/>
    <property type="match status" value="1"/>
</dbReference>
<dbReference type="EMBL" id="SACQ01000002">
    <property type="protein sequence ID" value="RVU31445.1"/>
    <property type="molecule type" value="Genomic_DNA"/>
</dbReference>
<protein>
    <submittedName>
        <fullName evidence="2">Uncharacterized protein</fullName>
    </submittedName>
</protein>
<comment type="caution">
    <text evidence="2">The sequence shown here is derived from an EMBL/GenBank/DDBJ whole genome shotgun (WGS) entry which is preliminary data.</text>
</comment>
<keyword evidence="3" id="KW-1185">Reference proteome</keyword>